<gene>
    <name evidence="11" type="primary">purC</name>
    <name evidence="13" type="ORF">H5S09_09175</name>
</gene>
<dbReference type="AlphaFoldDB" id="A0A7W3UM40"/>
<feature type="domain" description="SAICAR synthetase/ADE2 N-terminal" evidence="12">
    <location>
        <begin position="5"/>
        <end position="230"/>
    </location>
</feature>
<keyword evidence="7 11" id="KW-0658">Purine biosynthesis</keyword>
<comment type="caution">
    <text evidence="13">The sequence shown here is derived from an EMBL/GenBank/DDBJ whole genome shotgun (WGS) entry which is preliminary data.</text>
</comment>
<evidence type="ECO:0000256" key="10">
    <source>
        <dbReference type="ARBA" id="ARBA00048475"/>
    </source>
</evidence>
<dbReference type="GO" id="GO:0009236">
    <property type="term" value="P:cobalamin biosynthetic process"/>
    <property type="evidence" value="ECO:0007669"/>
    <property type="project" value="InterPro"/>
</dbReference>
<reference evidence="13 14" key="1">
    <citation type="submission" date="2020-07" db="EMBL/GenBank/DDBJ databases">
        <title>Description of Limosilactobacillus balticus sp. nov., Limosilactobacillus agrestis sp. nov., Limosilactobacillus albertensis sp. nov., Limosilactobacillus rudii sp. nov., Limosilactobacillus fastidiosus sp. nov., five novel Limosilactobacillus species isolated from the vertebrate gastrointestinal tract, and proposal of 6 subspecies of Limosilactobacillus reuteri adapted to the gastrointestinal tract of specific vertebrate hosts.</title>
        <authorList>
            <person name="Li F."/>
            <person name="Cheng C."/>
            <person name="Zheng J."/>
            <person name="Quevedo R.M."/>
            <person name="Li J."/>
            <person name="Roos S."/>
            <person name="Gaenzle M.G."/>
            <person name="Walter J."/>
        </authorList>
    </citation>
    <scope>NUCLEOTIDE SEQUENCE [LARGE SCALE GENOMIC DNA]</scope>
    <source>
        <strain evidence="13 14">STM2_1</strain>
    </source>
</reference>
<evidence type="ECO:0000256" key="8">
    <source>
        <dbReference type="ARBA" id="ARBA00022840"/>
    </source>
</evidence>
<evidence type="ECO:0000256" key="3">
    <source>
        <dbReference type="ARBA" id="ARBA00012217"/>
    </source>
</evidence>
<dbReference type="InterPro" id="IPR001636">
    <property type="entry name" value="SAICAR_synth"/>
</dbReference>
<organism evidence="13 14">
    <name type="scientific">Limosilactobacillus rudii</name>
    <dbReference type="NCBI Taxonomy" id="2759755"/>
    <lineage>
        <taxon>Bacteria</taxon>
        <taxon>Bacillati</taxon>
        <taxon>Bacillota</taxon>
        <taxon>Bacilli</taxon>
        <taxon>Lactobacillales</taxon>
        <taxon>Lactobacillaceae</taxon>
        <taxon>Limosilactobacillus</taxon>
    </lineage>
</organism>
<accession>A0A7W3UM40</accession>
<dbReference type="Gene3D" id="3.30.200.20">
    <property type="entry name" value="Phosphorylase Kinase, domain 1"/>
    <property type="match status" value="1"/>
</dbReference>
<dbReference type="Pfam" id="PF01259">
    <property type="entry name" value="SAICAR_synt"/>
    <property type="match status" value="1"/>
</dbReference>
<dbReference type="CDD" id="cd01415">
    <property type="entry name" value="SAICAR_synt_PurC"/>
    <property type="match status" value="1"/>
</dbReference>
<dbReference type="NCBIfam" id="TIGR00081">
    <property type="entry name" value="purC"/>
    <property type="match status" value="1"/>
</dbReference>
<dbReference type="PANTHER" id="PTHR43599:SF3">
    <property type="entry name" value="SI:DKEY-6E2.2"/>
    <property type="match status" value="1"/>
</dbReference>
<keyword evidence="6 11" id="KW-0547">Nucleotide-binding</keyword>
<dbReference type="PANTHER" id="PTHR43599">
    <property type="entry name" value="MULTIFUNCTIONAL PROTEIN ADE2"/>
    <property type="match status" value="1"/>
</dbReference>
<dbReference type="HAMAP" id="MF_00137">
    <property type="entry name" value="SAICAR_synth"/>
    <property type="match status" value="1"/>
</dbReference>
<evidence type="ECO:0000256" key="2">
    <source>
        <dbReference type="ARBA" id="ARBA00010190"/>
    </source>
</evidence>
<evidence type="ECO:0000259" key="12">
    <source>
        <dbReference type="Pfam" id="PF01259"/>
    </source>
</evidence>
<evidence type="ECO:0000256" key="9">
    <source>
        <dbReference type="ARBA" id="ARBA00030409"/>
    </source>
</evidence>
<dbReference type="InterPro" id="IPR028923">
    <property type="entry name" value="SAICAR_synt/ADE2_N"/>
</dbReference>
<name>A0A7W3UM40_9LACO</name>
<dbReference type="UniPathway" id="UPA00074">
    <property type="reaction ID" value="UER00131"/>
</dbReference>
<evidence type="ECO:0000256" key="7">
    <source>
        <dbReference type="ARBA" id="ARBA00022755"/>
    </source>
</evidence>
<dbReference type="EC" id="6.3.2.6" evidence="3 11"/>
<comment type="pathway">
    <text evidence="1 11">Purine metabolism; IMP biosynthesis via de novo pathway; 5-amino-1-(5-phospho-D-ribosyl)imidazole-4-carboxamide from 5-amino-1-(5-phospho-D-ribosyl)imidazole-4-carboxylate: step 1/2.</text>
</comment>
<keyword evidence="8 11" id="KW-0067">ATP-binding</keyword>
<protein>
    <recommendedName>
        <fullName evidence="4 11">Phosphoribosylaminoimidazole-succinocarboxamide synthase</fullName>
        <ecNumber evidence="3 11">6.3.2.6</ecNumber>
    </recommendedName>
    <alternativeName>
        <fullName evidence="9 11">SAICAR synthetase</fullName>
    </alternativeName>
</protein>
<comment type="catalytic activity">
    <reaction evidence="10 11">
        <text>5-amino-1-(5-phospho-D-ribosyl)imidazole-4-carboxylate + L-aspartate + ATP = (2S)-2-[5-amino-1-(5-phospho-beta-D-ribosyl)imidazole-4-carboxamido]succinate + ADP + phosphate + 2 H(+)</text>
        <dbReference type="Rhea" id="RHEA:22628"/>
        <dbReference type="ChEBI" id="CHEBI:15378"/>
        <dbReference type="ChEBI" id="CHEBI:29991"/>
        <dbReference type="ChEBI" id="CHEBI:30616"/>
        <dbReference type="ChEBI" id="CHEBI:43474"/>
        <dbReference type="ChEBI" id="CHEBI:58443"/>
        <dbReference type="ChEBI" id="CHEBI:77657"/>
        <dbReference type="ChEBI" id="CHEBI:456216"/>
        <dbReference type="EC" id="6.3.2.6"/>
    </reaction>
</comment>
<keyword evidence="14" id="KW-1185">Reference proteome</keyword>
<evidence type="ECO:0000256" key="4">
    <source>
        <dbReference type="ARBA" id="ARBA00016460"/>
    </source>
</evidence>
<keyword evidence="5 11" id="KW-0436">Ligase</keyword>
<proteinExistence type="inferred from homology"/>
<dbReference type="GO" id="GO:0005524">
    <property type="term" value="F:ATP binding"/>
    <property type="evidence" value="ECO:0007669"/>
    <property type="project" value="UniProtKB-KW"/>
</dbReference>
<evidence type="ECO:0000256" key="11">
    <source>
        <dbReference type="HAMAP-Rule" id="MF_00137"/>
    </source>
</evidence>
<dbReference type="InterPro" id="IPR033934">
    <property type="entry name" value="SAICAR_synt_PurC"/>
</dbReference>
<dbReference type="Gene3D" id="3.30.470.20">
    <property type="entry name" value="ATP-grasp fold, B domain"/>
    <property type="match status" value="1"/>
</dbReference>
<dbReference type="InterPro" id="IPR050089">
    <property type="entry name" value="SAICAR_synthetase"/>
</dbReference>
<dbReference type="EMBL" id="JACIVA010000054">
    <property type="protein sequence ID" value="MBB1098107.1"/>
    <property type="molecule type" value="Genomic_DNA"/>
</dbReference>
<evidence type="ECO:0000256" key="6">
    <source>
        <dbReference type="ARBA" id="ARBA00022741"/>
    </source>
</evidence>
<comment type="similarity">
    <text evidence="2 11">Belongs to the SAICAR synthetase family.</text>
</comment>
<dbReference type="PROSITE" id="PS01058">
    <property type="entry name" value="SAICAR_SYNTHETASE_2"/>
    <property type="match status" value="1"/>
</dbReference>
<dbReference type="GO" id="GO:0006189">
    <property type="term" value="P:'de novo' IMP biosynthetic process"/>
    <property type="evidence" value="ECO:0007669"/>
    <property type="project" value="UniProtKB-UniRule"/>
</dbReference>
<evidence type="ECO:0000313" key="13">
    <source>
        <dbReference type="EMBL" id="MBB1098107.1"/>
    </source>
</evidence>
<evidence type="ECO:0000256" key="1">
    <source>
        <dbReference type="ARBA" id="ARBA00004672"/>
    </source>
</evidence>
<dbReference type="Proteomes" id="UP000517106">
    <property type="component" value="Unassembled WGS sequence"/>
</dbReference>
<dbReference type="RefSeq" id="WP_182596818.1">
    <property type="nucleotide sequence ID" value="NZ_JACIVA010000054.1"/>
</dbReference>
<sequence>MEKLLYTGKAKQMWQTDDPTILRVVYLDQATALNGKKKDRFTGKGRAANAISSLVFQYLINHGIETHFLKKLSPTEDLVKKCKMYPLEFVTRNVVAGHFASRFGLDEGQKLTEPVEETFYKSDNLDDPFINESAIVALKIASHDELVRMWGICERVNNLLTPLFKRASLQLVDFKLEFGQLADGKIVLADEFSPDNCRLWELGTARHMDKDVYRRQLADLTQTYDEVYDRLSSAIKEANEND</sequence>
<evidence type="ECO:0000313" key="14">
    <source>
        <dbReference type="Proteomes" id="UP000517106"/>
    </source>
</evidence>
<dbReference type="GO" id="GO:0004639">
    <property type="term" value="F:phosphoribosylaminoimidazolesuccinocarboxamide synthase activity"/>
    <property type="evidence" value="ECO:0007669"/>
    <property type="project" value="UniProtKB-UniRule"/>
</dbReference>
<dbReference type="InterPro" id="IPR018236">
    <property type="entry name" value="SAICAR_synthetase_CS"/>
</dbReference>
<evidence type="ECO:0000256" key="5">
    <source>
        <dbReference type="ARBA" id="ARBA00022598"/>
    </source>
</evidence>
<dbReference type="SUPFAM" id="SSF56104">
    <property type="entry name" value="SAICAR synthase-like"/>
    <property type="match status" value="1"/>
</dbReference>